<dbReference type="InterPro" id="IPR023214">
    <property type="entry name" value="HAD_sf"/>
</dbReference>
<keyword evidence="5" id="KW-1185">Reference proteome</keyword>
<keyword evidence="1" id="KW-0479">Metal-binding</keyword>
<dbReference type="NCBIfam" id="TIGR01488">
    <property type="entry name" value="HAD-SF-IB"/>
    <property type="match status" value="1"/>
</dbReference>
<organism evidence="4 5">
    <name type="scientific">Parasutterella secunda</name>
    <dbReference type="NCBI Taxonomy" id="626947"/>
    <lineage>
        <taxon>Bacteria</taxon>
        <taxon>Pseudomonadati</taxon>
        <taxon>Pseudomonadota</taxon>
        <taxon>Betaproteobacteria</taxon>
        <taxon>Burkholderiales</taxon>
        <taxon>Sutterellaceae</taxon>
        <taxon>Parasutterella</taxon>
    </lineage>
</organism>
<keyword evidence="2 4" id="KW-0378">Hydrolase</keyword>
<sequence>MKLAIFDMDGTLMPIDVGVVWVDFLAQKSGADLSAELALSKRYLEDYRCGRFQVEPFMRFHMQLLARFSRQNIERLRQRFVEEEVLPNVTAAAKSLVEAMREDGYTPVMATGTQAFISSPVAKVFGIEHLLATRPVEDARGEFTGEFTGGFCYGVHKIDRLKEFCLSLGMPLEQLSESVTYTDSITDLPLLQFVESFHGHVVATNPDPQLKEQAQKSGWTVLTLFNRA</sequence>
<evidence type="ECO:0000256" key="2">
    <source>
        <dbReference type="ARBA" id="ARBA00022801"/>
    </source>
</evidence>
<dbReference type="PANTHER" id="PTHR43344:SF13">
    <property type="entry name" value="PHOSPHATASE RV3661-RELATED"/>
    <property type="match status" value="1"/>
</dbReference>
<dbReference type="InterPro" id="IPR050582">
    <property type="entry name" value="HAD-like_SerB"/>
</dbReference>
<protein>
    <submittedName>
        <fullName evidence="4">HAD-IB family hydrolase</fullName>
    </submittedName>
</protein>
<evidence type="ECO:0000256" key="3">
    <source>
        <dbReference type="ARBA" id="ARBA00022842"/>
    </source>
</evidence>
<name>A0ABS2GWR0_9BURK</name>
<dbReference type="RefSeq" id="WP_205050961.1">
    <property type="nucleotide sequence ID" value="NZ_JACJKX010000024.1"/>
</dbReference>
<accession>A0ABS2GWR0</accession>
<dbReference type="Pfam" id="PF12710">
    <property type="entry name" value="HAD"/>
    <property type="match status" value="1"/>
</dbReference>
<dbReference type="EMBL" id="JACJKX010000024">
    <property type="protein sequence ID" value="MBM6929379.1"/>
    <property type="molecule type" value="Genomic_DNA"/>
</dbReference>
<evidence type="ECO:0000313" key="4">
    <source>
        <dbReference type="EMBL" id="MBM6929379.1"/>
    </source>
</evidence>
<dbReference type="Gene3D" id="1.20.1440.100">
    <property type="entry name" value="SG protein - dephosphorylation function"/>
    <property type="match status" value="1"/>
</dbReference>
<dbReference type="GO" id="GO:0016787">
    <property type="term" value="F:hydrolase activity"/>
    <property type="evidence" value="ECO:0007669"/>
    <property type="project" value="UniProtKB-KW"/>
</dbReference>
<evidence type="ECO:0000256" key="1">
    <source>
        <dbReference type="ARBA" id="ARBA00022723"/>
    </source>
</evidence>
<dbReference type="InterPro" id="IPR006385">
    <property type="entry name" value="HAD_hydro_SerB1"/>
</dbReference>
<dbReference type="Proteomes" id="UP000777002">
    <property type="component" value="Unassembled WGS sequence"/>
</dbReference>
<dbReference type="PANTHER" id="PTHR43344">
    <property type="entry name" value="PHOSPHOSERINE PHOSPHATASE"/>
    <property type="match status" value="1"/>
</dbReference>
<gene>
    <name evidence="4" type="ORF">H5985_08890</name>
</gene>
<dbReference type="SUPFAM" id="SSF56784">
    <property type="entry name" value="HAD-like"/>
    <property type="match status" value="1"/>
</dbReference>
<dbReference type="InterPro" id="IPR036412">
    <property type="entry name" value="HAD-like_sf"/>
</dbReference>
<proteinExistence type="predicted"/>
<keyword evidence="3" id="KW-0460">Magnesium</keyword>
<dbReference type="NCBIfam" id="TIGR01490">
    <property type="entry name" value="HAD-SF-IB-hyp1"/>
    <property type="match status" value="1"/>
</dbReference>
<dbReference type="Gene3D" id="3.40.50.1000">
    <property type="entry name" value="HAD superfamily/HAD-like"/>
    <property type="match status" value="1"/>
</dbReference>
<comment type="caution">
    <text evidence="4">The sequence shown here is derived from an EMBL/GenBank/DDBJ whole genome shotgun (WGS) entry which is preliminary data.</text>
</comment>
<reference evidence="4 5" key="1">
    <citation type="journal article" date="2021" name="Sci. Rep.">
        <title>The distribution of antibiotic resistance genes in chicken gut microbiota commensals.</title>
        <authorList>
            <person name="Juricova H."/>
            <person name="Matiasovicova J."/>
            <person name="Kubasova T."/>
            <person name="Cejkova D."/>
            <person name="Rychlik I."/>
        </authorList>
    </citation>
    <scope>NUCLEOTIDE SEQUENCE [LARGE SCALE GENOMIC DNA]</scope>
    <source>
        <strain evidence="4 5">An562</strain>
    </source>
</reference>
<evidence type="ECO:0000313" key="5">
    <source>
        <dbReference type="Proteomes" id="UP000777002"/>
    </source>
</evidence>